<dbReference type="Pfam" id="PF00128">
    <property type="entry name" value="Alpha-amylase"/>
    <property type="match status" value="2"/>
</dbReference>
<dbReference type="Pfam" id="PF23915">
    <property type="entry name" value="SusG_C"/>
    <property type="match status" value="1"/>
</dbReference>
<keyword evidence="2" id="KW-0326">Glycosidase</keyword>
<feature type="chain" id="PRO_5047165875" evidence="3">
    <location>
        <begin position="25"/>
        <end position="449"/>
    </location>
</feature>
<evidence type="ECO:0000256" key="1">
    <source>
        <dbReference type="ARBA" id="ARBA00008061"/>
    </source>
</evidence>
<dbReference type="EMBL" id="BAABGQ010000008">
    <property type="protein sequence ID" value="GAA4504930.1"/>
    <property type="molecule type" value="Genomic_DNA"/>
</dbReference>
<proteinExistence type="inferred from homology"/>
<dbReference type="SUPFAM" id="SSF51011">
    <property type="entry name" value="Glycosyl hydrolase domain"/>
    <property type="match status" value="1"/>
</dbReference>
<evidence type="ECO:0000256" key="2">
    <source>
        <dbReference type="ARBA" id="ARBA00023295"/>
    </source>
</evidence>
<dbReference type="InterPro" id="IPR056300">
    <property type="entry name" value="SusG-like_C"/>
</dbReference>
<name>A0ABP8QQ83_9BACT</name>
<organism evidence="5 6">
    <name type="scientific">Hymenobacter ginsengisoli</name>
    <dbReference type="NCBI Taxonomy" id="1051626"/>
    <lineage>
        <taxon>Bacteria</taxon>
        <taxon>Pseudomonadati</taxon>
        <taxon>Bacteroidota</taxon>
        <taxon>Cytophagia</taxon>
        <taxon>Cytophagales</taxon>
        <taxon>Hymenobacteraceae</taxon>
        <taxon>Hymenobacter</taxon>
    </lineage>
</organism>
<dbReference type="InterPro" id="IPR017853">
    <property type="entry name" value="GH"/>
</dbReference>
<comment type="similarity">
    <text evidence="1">Belongs to the glycosyl hydrolase 13 family.</text>
</comment>
<keyword evidence="3" id="KW-0732">Signal</keyword>
<dbReference type="Proteomes" id="UP001501243">
    <property type="component" value="Unassembled WGS sequence"/>
</dbReference>
<keyword evidence="5" id="KW-0378">Hydrolase</keyword>
<accession>A0ABP8QQ83</accession>
<feature type="signal peptide" evidence="3">
    <location>
        <begin position="1"/>
        <end position="24"/>
    </location>
</feature>
<gene>
    <name evidence="5" type="ORF">GCM10023172_32050</name>
</gene>
<dbReference type="SMART" id="SM00642">
    <property type="entry name" value="Aamy"/>
    <property type="match status" value="1"/>
</dbReference>
<dbReference type="InterPro" id="IPR013780">
    <property type="entry name" value="Glyco_hydro_b"/>
</dbReference>
<dbReference type="RefSeq" id="WP_208131107.1">
    <property type="nucleotide sequence ID" value="NZ_BAABGQ010000008.1"/>
</dbReference>
<dbReference type="SUPFAM" id="SSF51445">
    <property type="entry name" value="(Trans)glycosidases"/>
    <property type="match status" value="1"/>
</dbReference>
<comment type="caution">
    <text evidence="5">The sequence shown here is derived from an EMBL/GenBank/DDBJ whole genome shotgun (WGS) entry which is preliminary data.</text>
</comment>
<dbReference type="Gene3D" id="2.60.40.1180">
    <property type="entry name" value="Golgi alpha-mannosidase II"/>
    <property type="match status" value="1"/>
</dbReference>
<keyword evidence="6" id="KW-1185">Reference proteome</keyword>
<dbReference type="Gene3D" id="3.20.20.80">
    <property type="entry name" value="Glycosidases"/>
    <property type="match status" value="1"/>
</dbReference>
<evidence type="ECO:0000313" key="5">
    <source>
        <dbReference type="EMBL" id="GAA4504930.1"/>
    </source>
</evidence>
<dbReference type="InterPro" id="IPR006047">
    <property type="entry name" value="GH13_cat_dom"/>
</dbReference>
<feature type="domain" description="Glycosyl hydrolase family 13 catalytic" evidence="4">
    <location>
        <begin position="30"/>
        <end position="360"/>
    </location>
</feature>
<protein>
    <submittedName>
        <fullName evidence="5">Alpha-amylase family glycosyl hydrolase</fullName>
    </submittedName>
</protein>
<sequence length="449" mass="51142">MRKYLLLVLLSACALSQAFGQATAVPARPLTHPAWIEQGNIYEVNVRQYTPEGTLNAFAKHLDRLKAMGVETLWFMPLNPISKVGRKGSLGSYYAVADYTKLNPEFGTMADWQRLVKAAHAKGLKVIIDWVPNHTGADNRWLAQHPGFFVKNKEGQPAVAFDWDDTKQLDYKNPEMQDSMIAAMRYWVKSSDIDGFRCDVAWNVPASFWRRAIPTLRQGKNLFMLAEGDSAYLPQSGFDAVYPWHMFHAMEKVAAGKRPATALDSIWREQQAKYPKGTIQLYFTSNHDENSWNKADYGSFPGRVHAPFAVFTQTMGNGVPLIYSGQEEPVLRPLKFFDKDPMAFGKYQRAKLYKTLLDLRKRNPALAADASFRKVHVGDDRTVYAYVREKAGKKVLVILNLSNKEQTISVKEKALQGKPYNLFMYTNEPLTSKPWKVEPWGYVVYEYGR</sequence>
<dbReference type="GO" id="GO:0016787">
    <property type="term" value="F:hydrolase activity"/>
    <property type="evidence" value="ECO:0007669"/>
    <property type="project" value="UniProtKB-KW"/>
</dbReference>
<evidence type="ECO:0000256" key="3">
    <source>
        <dbReference type="SAM" id="SignalP"/>
    </source>
</evidence>
<evidence type="ECO:0000313" key="6">
    <source>
        <dbReference type="Proteomes" id="UP001501243"/>
    </source>
</evidence>
<evidence type="ECO:0000259" key="4">
    <source>
        <dbReference type="SMART" id="SM00642"/>
    </source>
</evidence>
<reference evidence="6" key="1">
    <citation type="journal article" date="2019" name="Int. J. Syst. Evol. Microbiol.">
        <title>The Global Catalogue of Microorganisms (GCM) 10K type strain sequencing project: providing services to taxonomists for standard genome sequencing and annotation.</title>
        <authorList>
            <consortium name="The Broad Institute Genomics Platform"/>
            <consortium name="The Broad Institute Genome Sequencing Center for Infectious Disease"/>
            <person name="Wu L."/>
            <person name="Ma J."/>
        </authorList>
    </citation>
    <scope>NUCLEOTIDE SEQUENCE [LARGE SCALE GENOMIC DNA]</scope>
    <source>
        <strain evidence="6">JCM 17841</strain>
    </source>
</reference>
<dbReference type="CDD" id="cd11313">
    <property type="entry name" value="AmyAc_arch_bac_AmyA"/>
    <property type="match status" value="1"/>
</dbReference>
<dbReference type="PANTHER" id="PTHR47786:SF2">
    <property type="entry name" value="GLYCOSYL HYDROLASE FAMILY 13 CATALYTIC DOMAIN-CONTAINING PROTEIN"/>
    <property type="match status" value="1"/>
</dbReference>
<dbReference type="PANTHER" id="PTHR47786">
    <property type="entry name" value="ALPHA-1,4-GLUCAN:MALTOSE-1-PHOSPHATE MALTOSYLTRANSFERASE"/>
    <property type="match status" value="1"/>
</dbReference>